<dbReference type="EMBL" id="AEGR01000052">
    <property type="protein sequence ID" value="EGI77110.1"/>
    <property type="molecule type" value="Genomic_DNA"/>
</dbReference>
<dbReference type="AlphaFoldDB" id="F3KSP1"/>
<accession>F3KSP1</accession>
<reference evidence="1 2" key="1">
    <citation type="journal article" date="2011" name="EMBO J.">
        <title>Structural diversity of bacterial flagellar motors.</title>
        <authorList>
            <person name="Chen S."/>
            <person name="Beeby M."/>
            <person name="Murphy G.E."/>
            <person name="Leadbetter J.R."/>
            <person name="Hendrixson D.R."/>
            <person name="Briegel A."/>
            <person name="Li Z."/>
            <person name="Shi J."/>
            <person name="Tocheva E.I."/>
            <person name="Muller A."/>
            <person name="Dobro M.J."/>
            <person name="Jensen G.J."/>
        </authorList>
    </citation>
    <scope>NUCLEOTIDE SEQUENCE [LARGE SCALE GENOMIC DNA]</scope>
    <source>
        <strain evidence="1 2">ATCC 19624</strain>
    </source>
</reference>
<gene>
    <name evidence="1" type="ORF">HGR_07351</name>
</gene>
<evidence type="ECO:0000313" key="1">
    <source>
        <dbReference type="EMBL" id="EGI77110.1"/>
    </source>
</evidence>
<protein>
    <submittedName>
        <fullName evidence="1">Uncharacterized protein</fullName>
    </submittedName>
</protein>
<evidence type="ECO:0000313" key="2">
    <source>
        <dbReference type="Proteomes" id="UP000016368"/>
    </source>
</evidence>
<keyword evidence="2" id="KW-1185">Reference proteome</keyword>
<proteinExistence type="predicted"/>
<dbReference type="Proteomes" id="UP000016368">
    <property type="component" value="Unassembled WGS sequence"/>
</dbReference>
<sequence>MQAGRTFPLTDVCPRQTSILISEKVIARSTSLSAAELA</sequence>
<comment type="caution">
    <text evidence="1">The sequence shown here is derived from an EMBL/GenBank/DDBJ whole genome shotgun (WGS) entry which is preliminary data.</text>
</comment>
<name>F3KSP1_9BURK</name>
<organism evidence="1 2">
    <name type="scientific">Hylemonella gracilis ATCC 19624</name>
    <dbReference type="NCBI Taxonomy" id="887062"/>
    <lineage>
        <taxon>Bacteria</taxon>
        <taxon>Pseudomonadati</taxon>
        <taxon>Pseudomonadota</taxon>
        <taxon>Betaproteobacteria</taxon>
        <taxon>Burkholderiales</taxon>
        <taxon>Comamonadaceae</taxon>
        <taxon>Hylemonella</taxon>
    </lineage>
</organism>